<dbReference type="OrthoDB" id="1166576at2759"/>
<dbReference type="EMBL" id="JAGYWB010000018">
    <property type="protein sequence ID" value="KAI0492109.1"/>
    <property type="molecule type" value="Genomic_DNA"/>
</dbReference>
<evidence type="ECO:0000313" key="1">
    <source>
        <dbReference type="EMBL" id="KAI0492109.1"/>
    </source>
</evidence>
<evidence type="ECO:0008006" key="3">
    <source>
        <dbReference type="Google" id="ProtNLM"/>
    </source>
</evidence>
<reference evidence="1" key="1">
    <citation type="journal article" date="2022" name="Front. Genet.">
        <title>Chromosome-Scale Assembly of the Dendrobium nobile Genome Provides Insights Into the Molecular Mechanism of the Biosynthesis of the Medicinal Active Ingredient of Dendrobium.</title>
        <authorList>
            <person name="Xu Q."/>
            <person name="Niu S.-C."/>
            <person name="Li K.-L."/>
            <person name="Zheng P.-J."/>
            <person name="Zhang X.-J."/>
            <person name="Jia Y."/>
            <person name="Liu Y."/>
            <person name="Niu Y.-X."/>
            <person name="Yu L.-H."/>
            <person name="Chen D.-F."/>
            <person name="Zhang G.-Q."/>
        </authorList>
    </citation>
    <scope>NUCLEOTIDE SEQUENCE</scope>
    <source>
        <tissue evidence="1">Leaf</tissue>
    </source>
</reference>
<dbReference type="PANTHER" id="PTHR47481">
    <property type="match status" value="1"/>
</dbReference>
<dbReference type="Proteomes" id="UP000829196">
    <property type="component" value="Unassembled WGS sequence"/>
</dbReference>
<keyword evidence="2" id="KW-1185">Reference proteome</keyword>
<accession>A0A8T3A7R9</accession>
<evidence type="ECO:0000313" key="2">
    <source>
        <dbReference type="Proteomes" id="UP000829196"/>
    </source>
</evidence>
<dbReference type="PANTHER" id="PTHR47481:SF10">
    <property type="entry name" value="COPIA-LIKE POLYPROTEIN_RETROTRANSPOSON"/>
    <property type="match status" value="1"/>
</dbReference>
<proteinExistence type="predicted"/>
<organism evidence="1 2">
    <name type="scientific">Dendrobium nobile</name>
    <name type="common">Orchid</name>
    <dbReference type="NCBI Taxonomy" id="94219"/>
    <lineage>
        <taxon>Eukaryota</taxon>
        <taxon>Viridiplantae</taxon>
        <taxon>Streptophyta</taxon>
        <taxon>Embryophyta</taxon>
        <taxon>Tracheophyta</taxon>
        <taxon>Spermatophyta</taxon>
        <taxon>Magnoliopsida</taxon>
        <taxon>Liliopsida</taxon>
        <taxon>Asparagales</taxon>
        <taxon>Orchidaceae</taxon>
        <taxon>Epidendroideae</taxon>
        <taxon>Malaxideae</taxon>
        <taxon>Dendrobiinae</taxon>
        <taxon>Dendrobium</taxon>
    </lineage>
</organism>
<dbReference type="AlphaFoldDB" id="A0A8T3A7R9"/>
<protein>
    <recommendedName>
        <fullName evidence="3">Retrotransposon Copia-like N-terminal domain-containing protein</fullName>
    </recommendedName>
</protein>
<sequence length="125" mass="13746">MATSATSSPSGVSRDTSSEVCIPPQLKFFMANVKTMVTVQLTKDNHLIWKSQLLKLFTANNYEGYLTGDIAKPPKQLLSSDGSVTVNPLYSTWMLIDQHLASAIYSTISASLLPYILNLESTHHI</sequence>
<name>A0A8T3A7R9_DENNO</name>
<comment type="caution">
    <text evidence="1">The sequence shown here is derived from an EMBL/GenBank/DDBJ whole genome shotgun (WGS) entry which is preliminary data.</text>
</comment>
<gene>
    <name evidence="1" type="ORF">KFK09_026374</name>
</gene>